<proteinExistence type="predicted"/>
<name>A0ACD1HBS4_9EURO</name>
<reference evidence="1" key="1">
    <citation type="submission" date="2018-02" db="EMBL/GenBank/DDBJ databases">
        <title>The genomes of Aspergillus section Nigri reveals drivers in fungal speciation.</title>
        <authorList>
            <consortium name="DOE Joint Genome Institute"/>
            <person name="Vesth T.C."/>
            <person name="Nybo J."/>
            <person name="Theobald S."/>
            <person name="Brandl J."/>
            <person name="Frisvad J.C."/>
            <person name="Nielsen K.F."/>
            <person name="Lyhne E.K."/>
            <person name="Kogle M.E."/>
            <person name="Kuo A."/>
            <person name="Riley R."/>
            <person name="Clum A."/>
            <person name="Nolan M."/>
            <person name="Lipzen A."/>
            <person name="Salamov A."/>
            <person name="Henrissat B."/>
            <person name="Wiebenga A."/>
            <person name="De vries R.P."/>
            <person name="Grigoriev I.V."/>
            <person name="Mortensen U.H."/>
            <person name="Andersen M.R."/>
            <person name="Baker S.E."/>
        </authorList>
    </citation>
    <scope>NUCLEOTIDE SEQUENCE</scope>
    <source>
        <strain evidence="1">CBS 121060</strain>
    </source>
</reference>
<organism evidence="1 2">
    <name type="scientific">Aspergillus aculeatinus CBS 121060</name>
    <dbReference type="NCBI Taxonomy" id="1448322"/>
    <lineage>
        <taxon>Eukaryota</taxon>
        <taxon>Fungi</taxon>
        <taxon>Dikarya</taxon>
        <taxon>Ascomycota</taxon>
        <taxon>Pezizomycotina</taxon>
        <taxon>Eurotiomycetes</taxon>
        <taxon>Eurotiomycetidae</taxon>
        <taxon>Eurotiales</taxon>
        <taxon>Aspergillaceae</taxon>
        <taxon>Aspergillus</taxon>
        <taxon>Aspergillus subgen. Circumdati</taxon>
    </lineage>
</organism>
<dbReference type="Proteomes" id="UP000249661">
    <property type="component" value="Unassembled WGS sequence"/>
</dbReference>
<evidence type="ECO:0000313" key="1">
    <source>
        <dbReference type="EMBL" id="RAH70867.1"/>
    </source>
</evidence>
<gene>
    <name evidence="1" type="ORF">BO66DRAFT_73806</name>
</gene>
<sequence>MAFSSGDIGNKPLKARPREGLQLRPLNVEKGTDRYSSANDIYPPQTATWRNNLIALSQRRNLLFVAYNHQIYVWQPAGSNQTLGNTPEMIITPVMREPDAEGYILPSSPHAINNILVDDLGREEVLLLVTDSGNVCGYRVEAVYSALKRAEEGNESRPLDGSQVDPFFAEYVEASAWGLAIHKFARLIAVTANTGQVTVFAFALVDSTSDKSSESECDPEEEDDLADYGQTWLQIRSGEQLAQLRQLMPHKHRTRNIRLTYTGHFANIPSVGFLNCDLDPNGMWMVSTDIDNKLLVWKIWESLGPFNVYHFNDVSFKSFPESLHLEERGWAVLALDPRSFHLLKSPEEACGGPPQRRVKNGQAVYDLTRMNSKIPKASQIYNYFPPAPKIEPEQPLLPDIFGPDCRINRSHDAYQNLITDSSQGTPRWKQSEDSIAELRRLNIPSVAVRPLDSADASSYRAVDGSVFEDNLSQDSLSDAEMSTEPLDTQDQQNDGTPFPRGQAPLTTPEFLQFALLEALGGDAPGAEYSDDDMEDYSESEDDWHGERYYTGLDDAQSDEASAMAARYQVFDRTSDPALVPNRDTVAKTCAAPMSSNFPILHFSQTDIRLIPHPFATHAKVVCGEPLRQPFTHPIVSIRSCDRFNMVKYIPEHGIVIAASQKGRAAIIALTESEATGQSFRVDWIVPFEHQEKYGDRPLIPLLGMTVGPVQGFEMPPDVPYIPRDVRNNDLTFRYKHSNLSMSPHEQPDPALVTERRASSTSQPPRRNSTLRPRPSHHRQLRRKWSAVHGHDSHHSTASALTASEDPTSTSTSTIPQASISPTSSTTTQRPSRSSSSTPFTLPECHALATRAYYPEESWRGWNPSRRYRLMLMYADHTLMSYEFWYSWSTAGESSGTGEDEADEVLFV</sequence>
<keyword evidence="2" id="KW-1185">Reference proteome</keyword>
<evidence type="ECO:0000313" key="2">
    <source>
        <dbReference type="Proteomes" id="UP000249661"/>
    </source>
</evidence>
<accession>A0ACD1HBS4</accession>
<dbReference type="EMBL" id="KZ824952">
    <property type="protein sequence ID" value="RAH70867.1"/>
    <property type="molecule type" value="Genomic_DNA"/>
</dbReference>
<protein>
    <submittedName>
        <fullName evidence="1">Uncharacterized protein</fullName>
    </submittedName>
</protein>